<gene>
    <name evidence="10" type="ORF">O9H85_27255</name>
</gene>
<protein>
    <submittedName>
        <fullName evidence="10">Sensor histidine kinase</fullName>
    </submittedName>
</protein>
<reference evidence="10 11" key="1">
    <citation type="submission" date="2022-12" db="EMBL/GenBank/DDBJ databases">
        <title>Draft genome sequence of Paenibacillus sp. dW9.</title>
        <authorList>
            <person name="Choi E.-W."/>
            <person name="Kim D.-U."/>
        </authorList>
    </citation>
    <scope>NUCLEOTIDE SEQUENCE [LARGE SCALE GENOMIC DNA]</scope>
    <source>
        <strain evidence="11">dW9</strain>
    </source>
</reference>
<dbReference type="InterPro" id="IPR003660">
    <property type="entry name" value="HAMP_dom"/>
</dbReference>
<feature type="coiled-coil region" evidence="7">
    <location>
        <begin position="232"/>
        <end position="271"/>
    </location>
</feature>
<evidence type="ECO:0000256" key="2">
    <source>
        <dbReference type="ARBA" id="ARBA00022475"/>
    </source>
</evidence>
<dbReference type="InterPro" id="IPR050640">
    <property type="entry name" value="Bact_2-comp_sensor_kinase"/>
</dbReference>
<name>A0ABT4QGM5_9BACL</name>
<evidence type="ECO:0000256" key="8">
    <source>
        <dbReference type="SAM" id="Phobius"/>
    </source>
</evidence>
<dbReference type="CDD" id="cd06225">
    <property type="entry name" value="HAMP"/>
    <property type="match status" value="1"/>
</dbReference>
<evidence type="ECO:0000256" key="3">
    <source>
        <dbReference type="ARBA" id="ARBA00022553"/>
    </source>
</evidence>
<accession>A0ABT4QGM5</accession>
<dbReference type="Pfam" id="PF06580">
    <property type="entry name" value="His_kinase"/>
    <property type="match status" value="1"/>
</dbReference>
<dbReference type="EMBL" id="JAQAGZ010000021">
    <property type="protein sequence ID" value="MCZ8516033.1"/>
    <property type="molecule type" value="Genomic_DNA"/>
</dbReference>
<keyword evidence="6 8" id="KW-0472">Membrane</keyword>
<dbReference type="Pfam" id="PF02518">
    <property type="entry name" value="HATPase_c"/>
    <property type="match status" value="1"/>
</dbReference>
<dbReference type="GO" id="GO:0016301">
    <property type="term" value="F:kinase activity"/>
    <property type="evidence" value="ECO:0007669"/>
    <property type="project" value="UniProtKB-KW"/>
</dbReference>
<dbReference type="Proteomes" id="UP001527882">
    <property type="component" value="Unassembled WGS sequence"/>
</dbReference>
<organism evidence="10 11">
    <name type="scientific">Paenibacillus gyeongsangnamensis</name>
    <dbReference type="NCBI Taxonomy" id="3388067"/>
    <lineage>
        <taxon>Bacteria</taxon>
        <taxon>Bacillati</taxon>
        <taxon>Bacillota</taxon>
        <taxon>Bacilli</taxon>
        <taxon>Bacillales</taxon>
        <taxon>Paenibacillaceae</taxon>
        <taxon>Paenibacillus</taxon>
    </lineage>
</organism>
<evidence type="ECO:0000256" key="6">
    <source>
        <dbReference type="ARBA" id="ARBA00023136"/>
    </source>
</evidence>
<dbReference type="PANTHER" id="PTHR34220:SF7">
    <property type="entry name" value="SENSOR HISTIDINE KINASE YPDA"/>
    <property type="match status" value="1"/>
</dbReference>
<dbReference type="Gene3D" id="6.10.340.10">
    <property type="match status" value="1"/>
</dbReference>
<feature type="domain" description="HAMP" evidence="9">
    <location>
        <begin position="199"/>
        <end position="251"/>
    </location>
</feature>
<comment type="subcellular location">
    <subcellularLocation>
        <location evidence="1">Cell membrane</location>
        <topology evidence="1">Multi-pass membrane protein</topology>
    </subcellularLocation>
</comment>
<dbReference type="Pfam" id="PF00672">
    <property type="entry name" value="HAMP"/>
    <property type="match status" value="1"/>
</dbReference>
<evidence type="ECO:0000256" key="4">
    <source>
        <dbReference type="ARBA" id="ARBA00022679"/>
    </source>
</evidence>
<dbReference type="Gene3D" id="3.30.565.10">
    <property type="entry name" value="Histidine kinase-like ATPase, C-terminal domain"/>
    <property type="match status" value="1"/>
</dbReference>
<dbReference type="PANTHER" id="PTHR34220">
    <property type="entry name" value="SENSOR HISTIDINE KINASE YPDA"/>
    <property type="match status" value="1"/>
</dbReference>
<dbReference type="RefSeq" id="WP_269884684.1">
    <property type="nucleotide sequence ID" value="NZ_JAQAGZ010000021.1"/>
</dbReference>
<feature type="transmembrane region" description="Helical" evidence="8">
    <location>
        <begin position="180"/>
        <end position="202"/>
    </location>
</feature>
<dbReference type="SMART" id="SM00304">
    <property type="entry name" value="HAMP"/>
    <property type="match status" value="1"/>
</dbReference>
<keyword evidence="11" id="KW-1185">Reference proteome</keyword>
<keyword evidence="2" id="KW-1003">Cell membrane</keyword>
<keyword evidence="4" id="KW-0808">Transferase</keyword>
<dbReference type="InterPro" id="IPR003594">
    <property type="entry name" value="HATPase_dom"/>
</dbReference>
<evidence type="ECO:0000313" key="10">
    <source>
        <dbReference type="EMBL" id="MCZ8516033.1"/>
    </source>
</evidence>
<dbReference type="InterPro" id="IPR036890">
    <property type="entry name" value="HATPase_C_sf"/>
</dbReference>
<keyword evidence="7" id="KW-0175">Coiled coil</keyword>
<evidence type="ECO:0000256" key="5">
    <source>
        <dbReference type="ARBA" id="ARBA00022777"/>
    </source>
</evidence>
<proteinExistence type="predicted"/>
<dbReference type="SUPFAM" id="SSF158472">
    <property type="entry name" value="HAMP domain-like"/>
    <property type="match status" value="1"/>
</dbReference>
<dbReference type="PROSITE" id="PS50885">
    <property type="entry name" value="HAMP"/>
    <property type="match status" value="1"/>
</dbReference>
<dbReference type="SUPFAM" id="SSF55874">
    <property type="entry name" value="ATPase domain of HSP90 chaperone/DNA topoisomerase II/histidine kinase"/>
    <property type="match status" value="1"/>
</dbReference>
<keyword evidence="3" id="KW-0597">Phosphoprotein</keyword>
<evidence type="ECO:0000256" key="1">
    <source>
        <dbReference type="ARBA" id="ARBA00004651"/>
    </source>
</evidence>
<comment type="caution">
    <text evidence="10">The sequence shown here is derived from an EMBL/GenBank/DDBJ whole genome shotgun (WGS) entry which is preliminary data.</text>
</comment>
<keyword evidence="5 10" id="KW-0418">Kinase</keyword>
<keyword evidence="8" id="KW-0812">Transmembrane</keyword>
<evidence type="ECO:0000259" key="9">
    <source>
        <dbReference type="PROSITE" id="PS50885"/>
    </source>
</evidence>
<keyword evidence="8" id="KW-1133">Transmembrane helix</keyword>
<dbReference type="InterPro" id="IPR010559">
    <property type="entry name" value="Sig_transdc_His_kin_internal"/>
</dbReference>
<sequence length="474" mass="54244">MIINHSDIVYSINLYTNTGMFFYEGPSLIWLKSSDFSELVQSSFYKEIMAGDGKMVVGPYDPATGTYVIGRTVKLMDDLSRFGILIMHVRFSAVQAYYKEIDTTMNSKILLFDQTQTMMGSNSGLPVTFSDFDQKRELSINNAKYLISSETVPSTNWKLIKLTSFQSILESTQVMKQATFLIIAVYFTFFILLSIFISKWLSRPLNLLTKLMKKSLEERFLIKFPFDGTDEIGQLSRSYNQMMDEINELINKEYRLNLLNKEMELSALQAQINPHFIYNTLDTINWASRVNGMVEVAQLSESLGRLLRVSFRNEDKNYCIKDEMEYVSSYLAIQKYRFEERIQITLEVDPSVLDIPIPKLVVQPLLENAIVHNVDQSDFPISISMYIHADDDRTHVVVNVRDNGGGIPDEYMDLLHRAGSDPHQHYPHGMLNVHRRLMLNYGANYGLQVTTSPDGTAISFRVPIDNTGGTQYGI</sequence>
<evidence type="ECO:0000313" key="11">
    <source>
        <dbReference type="Proteomes" id="UP001527882"/>
    </source>
</evidence>
<evidence type="ECO:0000256" key="7">
    <source>
        <dbReference type="SAM" id="Coils"/>
    </source>
</evidence>